<protein>
    <recommendedName>
        <fullName evidence="5">Inner membrane-spanning protein YciB</fullName>
    </recommendedName>
</protein>
<dbReference type="PANTHER" id="PTHR36917">
    <property type="entry name" value="INTRACELLULAR SEPTATION PROTEIN A-RELATED"/>
    <property type="match status" value="1"/>
</dbReference>
<evidence type="ECO:0000256" key="3">
    <source>
        <dbReference type="ARBA" id="ARBA00022989"/>
    </source>
</evidence>
<comment type="function">
    <text evidence="5">Plays a role in cell envelope biogenesis, maintenance of cell envelope integrity and membrane homeostasis.</text>
</comment>
<comment type="subcellular location">
    <subcellularLocation>
        <location evidence="5">Cell inner membrane</location>
        <topology evidence="5">Multi-pass membrane protein</topology>
    </subcellularLocation>
</comment>
<comment type="similarity">
    <text evidence="5">Belongs to the YciB family.</text>
</comment>
<evidence type="ECO:0000313" key="6">
    <source>
        <dbReference type="EMBL" id="GLK74893.1"/>
    </source>
</evidence>
<evidence type="ECO:0000313" key="7">
    <source>
        <dbReference type="Proteomes" id="UP001143364"/>
    </source>
</evidence>
<keyword evidence="2 5" id="KW-0812">Transmembrane</keyword>
<feature type="transmembrane region" description="Helical" evidence="5">
    <location>
        <begin position="12"/>
        <end position="29"/>
    </location>
</feature>
<keyword evidence="7" id="KW-1185">Reference proteome</keyword>
<dbReference type="RefSeq" id="WP_271202881.1">
    <property type="nucleotide sequence ID" value="NZ_BSFK01000003.1"/>
</dbReference>
<keyword evidence="4 5" id="KW-0472">Membrane</keyword>
<dbReference type="GO" id="GO:0005886">
    <property type="term" value="C:plasma membrane"/>
    <property type="evidence" value="ECO:0007669"/>
    <property type="project" value="UniProtKB-SubCell"/>
</dbReference>
<reference evidence="6" key="2">
    <citation type="submission" date="2023-01" db="EMBL/GenBank/DDBJ databases">
        <authorList>
            <person name="Sun Q."/>
            <person name="Evtushenko L."/>
        </authorList>
    </citation>
    <scope>NUCLEOTIDE SEQUENCE</scope>
    <source>
        <strain evidence="6">VKM B-2555</strain>
    </source>
</reference>
<dbReference type="EMBL" id="BSFK01000003">
    <property type="protein sequence ID" value="GLK74893.1"/>
    <property type="molecule type" value="Genomic_DNA"/>
</dbReference>
<sequence>MTSKDAPKPHAHPLLKLALELGPLVVFFLANSRTDLFTATAAFMAATVAALGVSWVLLRRVPVMPLVSGAVVLVFGGLTLALQDELFIKLKPTIVNLLFAAALFGGLAFGRPLLAVAFDQAFQLTHEGWMKLTWRWAVFFVFLAVLNEVVWRTQTTDFWVAFKVWGVMPITMIFAMAQAPILQRYALPQRDAAAK</sequence>
<keyword evidence="1 5" id="KW-1003">Cell membrane</keyword>
<dbReference type="PANTHER" id="PTHR36917:SF1">
    <property type="entry name" value="INNER MEMBRANE-SPANNING PROTEIN YCIB"/>
    <property type="match status" value="1"/>
</dbReference>
<feature type="transmembrane region" description="Helical" evidence="5">
    <location>
        <begin position="158"/>
        <end position="181"/>
    </location>
</feature>
<feature type="transmembrane region" description="Helical" evidence="5">
    <location>
        <begin position="36"/>
        <end position="57"/>
    </location>
</feature>
<keyword evidence="3 5" id="KW-1133">Transmembrane helix</keyword>
<evidence type="ECO:0000256" key="2">
    <source>
        <dbReference type="ARBA" id="ARBA00022692"/>
    </source>
</evidence>
<evidence type="ECO:0000256" key="5">
    <source>
        <dbReference type="HAMAP-Rule" id="MF_00189"/>
    </source>
</evidence>
<dbReference type="InterPro" id="IPR006008">
    <property type="entry name" value="YciB"/>
</dbReference>
<reference evidence="6" key="1">
    <citation type="journal article" date="2014" name="Int. J. Syst. Evol. Microbiol.">
        <title>Complete genome sequence of Corynebacterium casei LMG S-19264T (=DSM 44701T), isolated from a smear-ripened cheese.</title>
        <authorList>
            <consortium name="US DOE Joint Genome Institute (JGI-PGF)"/>
            <person name="Walter F."/>
            <person name="Albersmeier A."/>
            <person name="Kalinowski J."/>
            <person name="Ruckert C."/>
        </authorList>
    </citation>
    <scope>NUCLEOTIDE SEQUENCE</scope>
    <source>
        <strain evidence="6">VKM B-2555</strain>
    </source>
</reference>
<dbReference type="HAMAP" id="MF_00189">
    <property type="entry name" value="YciB"/>
    <property type="match status" value="1"/>
</dbReference>
<accession>A0A9W6N260</accession>
<organism evidence="6 7">
    <name type="scientific">Methylopila jiangsuensis</name>
    <dbReference type="NCBI Taxonomy" id="586230"/>
    <lineage>
        <taxon>Bacteria</taxon>
        <taxon>Pseudomonadati</taxon>
        <taxon>Pseudomonadota</taxon>
        <taxon>Alphaproteobacteria</taxon>
        <taxon>Hyphomicrobiales</taxon>
        <taxon>Methylopilaceae</taxon>
        <taxon>Methylopila</taxon>
    </lineage>
</organism>
<dbReference type="Proteomes" id="UP001143364">
    <property type="component" value="Unassembled WGS sequence"/>
</dbReference>
<comment type="caution">
    <text evidence="6">The sequence shown here is derived from an EMBL/GenBank/DDBJ whole genome shotgun (WGS) entry which is preliminary data.</text>
</comment>
<feature type="transmembrane region" description="Helical" evidence="5">
    <location>
        <begin position="63"/>
        <end position="82"/>
    </location>
</feature>
<feature type="transmembrane region" description="Helical" evidence="5">
    <location>
        <begin position="134"/>
        <end position="151"/>
    </location>
</feature>
<dbReference type="NCBIfam" id="NF001323">
    <property type="entry name" value="PRK00259.1-1"/>
    <property type="match status" value="1"/>
</dbReference>
<dbReference type="NCBIfam" id="TIGR00997">
    <property type="entry name" value="ispZ"/>
    <property type="match status" value="1"/>
</dbReference>
<proteinExistence type="inferred from homology"/>
<feature type="transmembrane region" description="Helical" evidence="5">
    <location>
        <begin position="94"/>
        <end position="114"/>
    </location>
</feature>
<name>A0A9W6N260_9HYPH</name>
<evidence type="ECO:0000256" key="4">
    <source>
        <dbReference type="ARBA" id="ARBA00023136"/>
    </source>
</evidence>
<dbReference type="AlphaFoldDB" id="A0A9W6N260"/>
<evidence type="ECO:0000256" key="1">
    <source>
        <dbReference type="ARBA" id="ARBA00022475"/>
    </source>
</evidence>
<dbReference type="Pfam" id="PF04279">
    <property type="entry name" value="IspA"/>
    <property type="match status" value="1"/>
</dbReference>
<keyword evidence="5" id="KW-0997">Cell inner membrane</keyword>
<gene>
    <name evidence="5" type="primary">yciB</name>
    <name evidence="6" type="ORF">GCM10008171_01460</name>
</gene>